<reference evidence="1" key="1">
    <citation type="submission" date="2019-08" db="EMBL/GenBank/DDBJ databases">
        <authorList>
            <person name="Kucharzyk K."/>
            <person name="Murdoch R.W."/>
            <person name="Higgins S."/>
            <person name="Loffler F."/>
        </authorList>
    </citation>
    <scope>NUCLEOTIDE SEQUENCE</scope>
</reference>
<dbReference type="AlphaFoldDB" id="A0A644V0F7"/>
<comment type="caution">
    <text evidence="1">The sequence shown here is derived from an EMBL/GenBank/DDBJ whole genome shotgun (WGS) entry which is preliminary data.</text>
</comment>
<dbReference type="EMBL" id="VSSQ01000189">
    <property type="protein sequence ID" value="MPL84393.1"/>
    <property type="molecule type" value="Genomic_DNA"/>
</dbReference>
<name>A0A644V0F7_9ZZZZ</name>
<protein>
    <submittedName>
        <fullName evidence="1">Uncharacterized protein</fullName>
    </submittedName>
</protein>
<organism evidence="1">
    <name type="scientific">bioreactor metagenome</name>
    <dbReference type="NCBI Taxonomy" id="1076179"/>
    <lineage>
        <taxon>unclassified sequences</taxon>
        <taxon>metagenomes</taxon>
        <taxon>ecological metagenomes</taxon>
    </lineage>
</organism>
<evidence type="ECO:0000313" key="1">
    <source>
        <dbReference type="EMBL" id="MPL84393.1"/>
    </source>
</evidence>
<sequence length="340" mass="36961">MPFVQEILNCRSISVVGLGKNTGKTECLNYILNRLPAEGFTVAVSSAGIDGETLDLVTGTSKPEIFLRRGTLFATSEKHYRERRILSELIDISNRKTSLGRVVTARALSHGKSQLSGHPTTDALKRWIERALEVFGADLAIIDGALSRVSIASPAVTEGLILSTGAAISASIDNLVFKTAFMVELINLERTSVVGNNEDSIPANGIWSVDSNSNFSLLLKGGVFNSDSIHPDDVSDTKAIFISGALTDRFLNQVRSLCLDKDIEIIIRDFSKAFISHSNFSSFKKSGGRLSVLNRSKLLAVCANPVSPEGYILDSERLCSRLSSAINLPVYDIRRIRNEA</sequence>
<proteinExistence type="predicted"/>
<gene>
    <name evidence="1" type="ORF">SDC9_30358</name>
</gene>
<accession>A0A644V0F7</accession>